<feature type="region of interest" description="Disordered" evidence="1">
    <location>
        <begin position="48"/>
        <end position="74"/>
    </location>
</feature>
<dbReference type="PROSITE" id="PS50972">
    <property type="entry name" value="PTERIN_BINDING"/>
    <property type="match status" value="1"/>
</dbReference>
<dbReference type="Gene3D" id="3.20.20.30">
    <property type="entry name" value="Luciferase-like domain"/>
    <property type="match status" value="1"/>
</dbReference>
<dbReference type="GO" id="GO:0016705">
    <property type="term" value="F:oxidoreductase activity, acting on paired donors, with incorporation or reduction of molecular oxygen"/>
    <property type="evidence" value="ECO:0007669"/>
    <property type="project" value="InterPro"/>
</dbReference>
<gene>
    <name evidence="3" type="ORF">METZ01_LOCUS181374</name>
</gene>
<dbReference type="EMBL" id="UINC01035698">
    <property type="protein sequence ID" value="SVB28520.1"/>
    <property type="molecule type" value="Genomic_DNA"/>
</dbReference>
<evidence type="ECO:0000256" key="1">
    <source>
        <dbReference type="SAM" id="MobiDB-lite"/>
    </source>
</evidence>
<dbReference type="AlphaFoldDB" id="A0A382CQV3"/>
<evidence type="ECO:0000313" key="3">
    <source>
        <dbReference type="EMBL" id="SVB28520.1"/>
    </source>
</evidence>
<feature type="domain" description="Pterin-binding" evidence="2">
    <location>
        <begin position="59"/>
        <end position="134"/>
    </location>
</feature>
<accession>A0A382CQV3</accession>
<dbReference type="InterPro" id="IPR036661">
    <property type="entry name" value="Luciferase-like_sf"/>
</dbReference>
<evidence type="ECO:0000259" key="2">
    <source>
        <dbReference type="PROSITE" id="PS50972"/>
    </source>
</evidence>
<protein>
    <recommendedName>
        <fullName evidence="2">Pterin-binding domain-containing protein</fullName>
    </recommendedName>
</protein>
<organism evidence="3">
    <name type="scientific">marine metagenome</name>
    <dbReference type="NCBI Taxonomy" id="408172"/>
    <lineage>
        <taxon>unclassified sequences</taxon>
        <taxon>metagenomes</taxon>
        <taxon>ecological metagenomes</taxon>
    </lineage>
</organism>
<proteinExistence type="predicted"/>
<feature type="non-terminal residue" evidence="3">
    <location>
        <position position="1"/>
    </location>
</feature>
<name>A0A382CQV3_9ZZZZ</name>
<reference evidence="3" key="1">
    <citation type="submission" date="2018-05" db="EMBL/GenBank/DDBJ databases">
        <authorList>
            <person name="Lanie J.A."/>
            <person name="Ng W.-L."/>
            <person name="Kazmierczak K.M."/>
            <person name="Andrzejewski T.M."/>
            <person name="Davidsen T.M."/>
            <person name="Wayne K.J."/>
            <person name="Tettelin H."/>
            <person name="Glass J.I."/>
            <person name="Rusch D."/>
            <person name="Podicherti R."/>
            <person name="Tsui H.-C.T."/>
            <person name="Winkler M.E."/>
        </authorList>
    </citation>
    <scope>NUCLEOTIDE SEQUENCE</scope>
</reference>
<dbReference type="GO" id="GO:0042558">
    <property type="term" value="P:pteridine-containing compound metabolic process"/>
    <property type="evidence" value="ECO:0007669"/>
    <property type="project" value="InterPro"/>
</dbReference>
<sequence length="134" mass="14571">QPAKDDVIFRGAIYLAETDSLAQKRMEELTAGGFQRGLGLPSSISQAVQAARARGESKPHVVGDGGRNATKDSRDLMTFIGSPDTVVKQLKEYHDQAGIGIVDLGFQQPGISHQEVMKELELFGSEVLPQMKEF</sequence>
<dbReference type="InterPro" id="IPR000489">
    <property type="entry name" value="Pterin-binding_dom"/>
</dbReference>
<dbReference type="SUPFAM" id="SSF51679">
    <property type="entry name" value="Bacterial luciferase-like"/>
    <property type="match status" value="1"/>
</dbReference>